<protein>
    <submittedName>
        <fullName evidence="8">Cytochrome c biogenesis protein CcmG/thiol:disulfide interchange protein DsbE</fullName>
    </submittedName>
</protein>
<dbReference type="PANTHER" id="PTHR42852">
    <property type="entry name" value="THIOL:DISULFIDE INTERCHANGE PROTEIN DSBE"/>
    <property type="match status" value="1"/>
</dbReference>
<dbReference type="GO" id="GO:0030288">
    <property type="term" value="C:outer membrane-bounded periplasmic space"/>
    <property type="evidence" value="ECO:0007669"/>
    <property type="project" value="InterPro"/>
</dbReference>
<evidence type="ECO:0000256" key="1">
    <source>
        <dbReference type="ARBA" id="ARBA00004196"/>
    </source>
</evidence>
<dbReference type="InterPro" id="IPR004799">
    <property type="entry name" value="Periplasmic_diS_OxRdtase_DsbE"/>
</dbReference>
<dbReference type="Pfam" id="PF08534">
    <property type="entry name" value="Redoxin"/>
    <property type="match status" value="1"/>
</dbReference>
<dbReference type="InterPro" id="IPR050553">
    <property type="entry name" value="Thioredoxin_ResA/DsbE_sf"/>
</dbReference>
<dbReference type="FunCoup" id="A0A3M0BWS4">
    <property type="interactions" value="219"/>
</dbReference>
<keyword evidence="3" id="KW-0201">Cytochrome c-type biogenesis</keyword>
<gene>
    <name evidence="8" type="ORF">BXY39_3553</name>
</gene>
<dbReference type="InterPro" id="IPR036249">
    <property type="entry name" value="Thioredoxin-like_sf"/>
</dbReference>
<keyword evidence="5" id="KW-0676">Redox-active center</keyword>
<dbReference type="PROSITE" id="PS51352">
    <property type="entry name" value="THIOREDOXIN_2"/>
    <property type="match status" value="1"/>
</dbReference>
<dbReference type="Gene3D" id="3.40.30.10">
    <property type="entry name" value="Glutaredoxin"/>
    <property type="match status" value="1"/>
</dbReference>
<dbReference type="CDD" id="cd03010">
    <property type="entry name" value="TlpA_like_DsbE"/>
    <property type="match status" value="1"/>
</dbReference>
<evidence type="ECO:0000256" key="5">
    <source>
        <dbReference type="ARBA" id="ARBA00023284"/>
    </source>
</evidence>
<dbReference type="AlphaFoldDB" id="A0A3M0BWS4"/>
<dbReference type="EMBL" id="REFR01000015">
    <property type="protein sequence ID" value="RMB02041.1"/>
    <property type="molecule type" value="Genomic_DNA"/>
</dbReference>
<dbReference type="PANTHER" id="PTHR42852:SF6">
    <property type="entry name" value="THIOL:DISULFIDE INTERCHANGE PROTEIN DSBE"/>
    <property type="match status" value="1"/>
</dbReference>
<evidence type="ECO:0000313" key="9">
    <source>
        <dbReference type="Proteomes" id="UP000271227"/>
    </source>
</evidence>
<keyword evidence="9" id="KW-1185">Reference proteome</keyword>
<dbReference type="InParanoid" id="A0A3M0BWS4"/>
<keyword evidence="4" id="KW-1015">Disulfide bond</keyword>
<dbReference type="InterPro" id="IPR013766">
    <property type="entry name" value="Thioredoxin_domain"/>
</dbReference>
<evidence type="ECO:0000256" key="4">
    <source>
        <dbReference type="ARBA" id="ARBA00023157"/>
    </source>
</evidence>
<reference evidence="8 9" key="1">
    <citation type="submission" date="2018-10" db="EMBL/GenBank/DDBJ databases">
        <title>Genomic Encyclopedia of Archaeal and Bacterial Type Strains, Phase II (KMG-II): from individual species to whole genera.</title>
        <authorList>
            <person name="Goeker M."/>
        </authorList>
    </citation>
    <scope>NUCLEOTIDE SEQUENCE [LARGE SCALE GENOMIC DNA]</scope>
    <source>
        <strain evidence="8 9">DSM 25217</strain>
    </source>
</reference>
<evidence type="ECO:0000256" key="3">
    <source>
        <dbReference type="ARBA" id="ARBA00022748"/>
    </source>
</evidence>
<accession>A0A3M0BWS4</accession>
<comment type="subcellular location">
    <subcellularLocation>
        <location evidence="1">Cell envelope</location>
    </subcellularLocation>
</comment>
<evidence type="ECO:0000313" key="8">
    <source>
        <dbReference type="EMBL" id="RMB02041.1"/>
    </source>
</evidence>
<dbReference type="PROSITE" id="PS00194">
    <property type="entry name" value="THIOREDOXIN_1"/>
    <property type="match status" value="1"/>
</dbReference>
<dbReference type="SUPFAM" id="SSF52833">
    <property type="entry name" value="Thioredoxin-like"/>
    <property type="match status" value="1"/>
</dbReference>
<dbReference type="InterPro" id="IPR017937">
    <property type="entry name" value="Thioredoxin_CS"/>
</dbReference>
<dbReference type="GO" id="GO:0017004">
    <property type="term" value="P:cytochrome complex assembly"/>
    <property type="evidence" value="ECO:0007669"/>
    <property type="project" value="UniProtKB-KW"/>
</dbReference>
<evidence type="ECO:0000256" key="2">
    <source>
        <dbReference type="ARBA" id="ARBA00007758"/>
    </source>
</evidence>
<proteinExistence type="inferred from homology"/>
<dbReference type="RefSeq" id="WP_245999414.1">
    <property type="nucleotide sequence ID" value="NZ_REFR01000015.1"/>
</dbReference>
<feature type="region of interest" description="Disordered" evidence="6">
    <location>
        <begin position="181"/>
        <end position="200"/>
    </location>
</feature>
<organism evidence="8 9">
    <name type="scientific">Eilatimonas milleporae</name>
    <dbReference type="NCBI Taxonomy" id="911205"/>
    <lineage>
        <taxon>Bacteria</taxon>
        <taxon>Pseudomonadati</taxon>
        <taxon>Pseudomonadota</taxon>
        <taxon>Alphaproteobacteria</taxon>
        <taxon>Kordiimonadales</taxon>
        <taxon>Kordiimonadaceae</taxon>
        <taxon>Eilatimonas</taxon>
    </lineage>
</organism>
<dbReference type="GO" id="GO:0015036">
    <property type="term" value="F:disulfide oxidoreductase activity"/>
    <property type="evidence" value="ECO:0007669"/>
    <property type="project" value="InterPro"/>
</dbReference>
<evidence type="ECO:0000259" key="7">
    <source>
        <dbReference type="PROSITE" id="PS51352"/>
    </source>
</evidence>
<name>A0A3M0BWS4_9PROT</name>
<dbReference type="Proteomes" id="UP000271227">
    <property type="component" value="Unassembled WGS sequence"/>
</dbReference>
<comment type="caution">
    <text evidence="8">The sequence shown here is derived from an EMBL/GenBank/DDBJ whole genome shotgun (WGS) entry which is preliminary data.</text>
</comment>
<dbReference type="InterPro" id="IPR013740">
    <property type="entry name" value="Redoxin"/>
</dbReference>
<comment type="similarity">
    <text evidence="2">Belongs to the thioredoxin family. DsbE subfamily.</text>
</comment>
<sequence length="200" mass="21019">MARPLSRLAVMAPALLFAVLVALFALRLGGDRNPQELKSVLIGRPAPGFTVPALTGGNGPLSHTDLSTGGPLLVNFFASWCLPCRAEHDNLMRLARDKGIPIIGIAYKDKPRAARAFLADLGNPFIRTGLDESGRVGIEWGVTGVPETFLIDGEGIVRYRHFGPIVGDSLDTRLLPQIAALGGPGPSASDTRTASGEAAS</sequence>
<evidence type="ECO:0000256" key="6">
    <source>
        <dbReference type="SAM" id="MobiDB-lite"/>
    </source>
</evidence>
<dbReference type="NCBIfam" id="TIGR00385">
    <property type="entry name" value="dsbE"/>
    <property type="match status" value="1"/>
</dbReference>
<feature type="domain" description="Thioredoxin" evidence="7">
    <location>
        <begin position="40"/>
        <end position="180"/>
    </location>
</feature>